<keyword evidence="4" id="KW-0175">Coiled coil</keyword>
<dbReference type="GO" id="GO:0007156">
    <property type="term" value="P:homophilic cell adhesion via plasma membrane adhesion molecules"/>
    <property type="evidence" value="ECO:0007669"/>
    <property type="project" value="InterPro"/>
</dbReference>
<dbReference type="InterPro" id="IPR015919">
    <property type="entry name" value="Cadherin-like_sf"/>
</dbReference>
<keyword evidence="2" id="KW-0472">Membrane</keyword>
<reference evidence="6 7" key="1">
    <citation type="journal article" date="2015" name="Nat. Commun.">
        <title>Outbred genome sequencing and CRISPR/Cas9 gene editing in butterflies.</title>
        <authorList>
            <person name="Li X."/>
            <person name="Fan D."/>
            <person name="Zhang W."/>
            <person name="Liu G."/>
            <person name="Zhang L."/>
            <person name="Zhao L."/>
            <person name="Fang X."/>
            <person name="Chen L."/>
            <person name="Dong Y."/>
            <person name="Chen Y."/>
            <person name="Ding Y."/>
            <person name="Zhao R."/>
            <person name="Feng M."/>
            <person name="Zhu Y."/>
            <person name="Feng Y."/>
            <person name="Jiang X."/>
            <person name="Zhu D."/>
            <person name="Xiang H."/>
            <person name="Feng X."/>
            <person name="Li S."/>
            <person name="Wang J."/>
            <person name="Zhang G."/>
            <person name="Kronforst M.R."/>
            <person name="Wang W."/>
        </authorList>
    </citation>
    <scope>NUCLEOTIDE SEQUENCE [LARGE SCALE GENOMIC DNA]</scope>
    <source>
        <strain evidence="6">Ya'a_city_454_Pm</strain>
        <tissue evidence="6">Whole body</tissue>
    </source>
</reference>
<dbReference type="Pfam" id="PF00028">
    <property type="entry name" value="Cadherin"/>
    <property type="match status" value="1"/>
</dbReference>
<dbReference type="AlphaFoldDB" id="A0A194RJ62"/>
<evidence type="ECO:0000256" key="1">
    <source>
        <dbReference type="ARBA" id="ARBA00022692"/>
    </source>
</evidence>
<dbReference type="SUPFAM" id="SSF49313">
    <property type="entry name" value="Cadherin-like"/>
    <property type="match status" value="1"/>
</dbReference>
<evidence type="ECO:0000256" key="3">
    <source>
        <dbReference type="PROSITE-ProRule" id="PRU00043"/>
    </source>
</evidence>
<evidence type="ECO:0000313" key="6">
    <source>
        <dbReference type="EMBL" id="KPJ15981.1"/>
    </source>
</evidence>
<keyword evidence="3" id="KW-0106">Calcium</keyword>
<dbReference type="PANTHER" id="PTHR24026">
    <property type="entry name" value="FAT ATYPICAL CADHERIN-RELATED"/>
    <property type="match status" value="1"/>
</dbReference>
<evidence type="ECO:0000259" key="5">
    <source>
        <dbReference type="PROSITE" id="PS50268"/>
    </source>
</evidence>
<evidence type="ECO:0000256" key="2">
    <source>
        <dbReference type="ARBA" id="ARBA00022989"/>
    </source>
</evidence>
<gene>
    <name evidence="6" type="ORF">RR48_10027</name>
</gene>
<keyword evidence="1" id="KW-0812">Transmembrane</keyword>
<dbReference type="InParanoid" id="A0A194RJ62"/>
<evidence type="ECO:0000313" key="7">
    <source>
        <dbReference type="Proteomes" id="UP000053240"/>
    </source>
</evidence>
<accession>A0A194RJ62</accession>
<dbReference type="InterPro" id="IPR002126">
    <property type="entry name" value="Cadherin-like_dom"/>
</dbReference>
<dbReference type="EMBL" id="KQ460323">
    <property type="protein sequence ID" value="KPJ15981.1"/>
    <property type="molecule type" value="Genomic_DNA"/>
</dbReference>
<feature type="domain" description="Cadherin" evidence="5">
    <location>
        <begin position="239"/>
        <end position="305"/>
    </location>
</feature>
<dbReference type="PRINTS" id="PR00205">
    <property type="entry name" value="CADHERIN"/>
</dbReference>
<feature type="coiled-coil region" evidence="4">
    <location>
        <begin position="20"/>
        <end position="47"/>
    </location>
</feature>
<keyword evidence="7" id="KW-1185">Reference proteome</keyword>
<keyword evidence="2" id="KW-1133">Transmembrane helix</keyword>
<protein>
    <submittedName>
        <fullName evidence="6">Cadherin-related tumor suppressor</fullName>
    </submittedName>
</protein>
<dbReference type="Proteomes" id="UP000053240">
    <property type="component" value="Unassembled WGS sequence"/>
</dbReference>
<dbReference type="CDD" id="cd11304">
    <property type="entry name" value="Cadherin_repeat"/>
    <property type="match status" value="1"/>
</dbReference>
<sequence length="309" mass="34511">MTPVNVIQTRNLRVTLETILGNAKKLADSLKAQISIVQEKEERLKDTIVNGRFGITTLTVSTLRKLPKNYIIRDGYWTLCNGILQHPTTEEVTAAAFSDLYAVPRCIGQEVTSKPDPCVFNSVIKYDTIPSQKRPEYSEDEYLCLKPTFNTTLEQYFSVTKRIVNQTCKSGVIRSIADNVLECGVRVLSDYTYYPNKEVTSYLPLEYCEGTQGSCNLIVAWHLSNSSVTDTNDNPPAFKENAYSFDIPENAARGSVVGTVAAIDLDSGPNAQLTYTVVSDWANDVFSLNPQTGVFTLTARLDYEEVRFH</sequence>
<dbReference type="GO" id="GO:0005886">
    <property type="term" value="C:plasma membrane"/>
    <property type="evidence" value="ECO:0007669"/>
    <property type="project" value="UniProtKB-SubCell"/>
</dbReference>
<proteinExistence type="predicted"/>
<dbReference type="GO" id="GO:0005509">
    <property type="term" value="F:calcium ion binding"/>
    <property type="evidence" value="ECO:0007669"/>
    <property type="project" value="UniProtKB-UniRule"/>
</dbReference>
<evidence type="ECO:0000256" key="4">
    <source>
        <dbReference type="SAM" id="Coils"/>
    </source>
</evidence>
<dbReference type="PROSITE" id="PS50268">
    <property type="entry name" value="CADHERIN_2"/>
    <property type="match status" value="1"/>
</dbReference>
<organism evidence="6 7">
    <name type="scientific">Papilio machaon</name>
    <name type="common">Old World swallowtail butterfly</name>
    <dbReference type="NCBI Taxonomy" id="76193"/>
    <lineage>
        <taxon>Eukaryota</taxon>
        <taxon>Metazoa</taxon>
        <taxon>Ecdysozoa</taxon>
        <taxon>Arthropoda</taxon>
        <taxon>Hexapoda</taxon>
        <taxon>Insecta</taxon>
        <taxon>Pterygota</taxon>
        <taxon>Neoptera</taxon>
        <taxon>Endopterygota</taxon>
        <taxon>Lepidoptera</taxon>
        <taxon>Glossata</taxon>
        <taxon>Ditrysia</taxon>
        <taxon>Papilionoidea</taxon>
        <taxon>Papilionidae</taxon>
        <taxon>Papilioninae</taxon>
        <taxon>Papilio</taxon>
    </lineage>
</organism>
<dbReference type="PANTHER" id="PTHR24026:SF126">
    <property type="entry name" value="PROTOCADHERIN FAT 4"/>
    <property type="match status" value="1"/>
</dbReference>
<dbReference type="Gene3D" id="2.60.40.60">
    <property type="entry name" value="Cadherins"/>
    <property type="match status" value="1"/>
</dbReference>
<name>A0A194RJ62_PAPMA</name>